<dbReference type="EMBL" id="JADDOJ010000036">
    <property type="protein sequence ID" value="MBE7940999.1"/>
    <property type="molecule type" value="Genomic_DNA"/>
</dbReference>
<dbReference type="InterPro" id="IPR013538">
    <property type="entry name" value="ASHA1/2-like_C"/>
</dbReference>
<reference evidence="3 4" key="1">
    <citation type="submission" date="2020-10" db="EMBL/GenBank/DDBJ databases">
        <title>Draft genome of Ramlibacter aquaticus LMG 30558.</title>
        <authorList>
            <person name="Props R."/>
        </authorList>
    </citation>
    <scope>NUCLEOTIDE SEQUENCE [LARGE SCALE GENOMIC DNA]</scope>
    <source>
        <strain evidence="3 4">LMG 30558</strain>
    </source>
</reference>
<dbReference type="Gene3D" id="3.30.530.20">
    <property type="match status" value="1"/>
</dbReference>
<organism evidence="3 4">
    <name type="scientific">Ramlibacter aquaticus</name>
    <dbReference type="NCBI Taxonomy" id="2780094"/>
    <lineage>
        <taxon>Bacteria</taxon>
        <taxon>Pseudomonadati</taxon>
        <taxon>Pseudomonadota</taxon>
        <taxon>Betaproteobacteria</taxon>
        <taxon>Burkholderiales</taxon>
        <taxon>Comamonadaceae</taxon>
        <taxon>Ramlibacter</taxon>
    </lineage>
</organism>
<dbReference type="CDD" id="cd07814">
    <property type="entry name" value="SRPBCC_CalC_Aha1-like"/>
    <property type="match status" value="1"/>
</dbReference>
<dbReference type="InterPro" id="IPR023393">
    <property type="entry name" value="START-like_dom_sf"/>
</dbReference>
<dbReference type="SUPFAM" id="SSF55961">
    <property type="entry name" value="Bet v1-like"/>
    <property type="match status" value="1"/>
</dbReference>
<evidence type="ECO:0000313" key="4">
    <source>
        <dbReference type="Proteomes" id="UP000715965"/>
    </source>
</evidence>
<accession>A0ABR9SGI2</accession>
<dbReference type="Pfam" id="PF08327">
    <property type="entry name" value="AHSA1"/>
    <property type="match status" value="1"/>
</dbReference>
<sequence>MSSVRVTHRYMHPVDRVFEAWLNPAMASRFFFATRTGSVLQCEIEAEPGGSFVVTDRRPHADADESFFDAEHRGTYAEIVPNNRIVFDFTVGPMGAPTRVTLDFVRLGSAISEIVLEHELGEEADPHAASRARQGWERMLDQLEKVLGTRLRLG</sequence>
<protein>
    <submittedName>
        <fullName evidence="3">SRPBCC domain-containing protein</fullName>
    </submittedName>
</protein>
<dbReference type="RefSeq" id="WP_193780543.1">
    <property type="nucleotide sequence ID" value="NZ_JADDOJ010000036.1"/>
</dbReference>
<keyword evidence="4" id="KW-1185">Reference proteome</keyword>
<evidence type="ECO:0000256" key="1">
    <source>
        <dbReference type="ARBA" id="ARBA00006817"/>
    </source>
</evidence>
<feature type="domain" description="Activator of Hsp90 ATPase homologue 1/2-like C-terminal" evidence="2">
    <location>
        <begin position="12"/>
        <end position="148"/>
    </location>
</feature>
<proteinExistence type="inferred from homology"/>
<name>A0ABR9SGI2_9BURK</name>
<evidence type="ECO:0000313" key="3">
    <source>
        <dbReference type="EMBL" id="MBE7940999.1"/>
    </source>
</evidence>
<comment type="similarity">
    <text evidence="1">Belongs to the AHA1 family.</text>
</comment>
<gene>
    <name evidence="3" type="ORF">IM725_10495</name>
</gene>
<dbReference type="Proteomes" id="UP000715965">
    <property type="component" value="Unassembled WGS sequence"/>
</dbReference>
<comment type="caution">
    <text evidence="3">The sequence shown here is derived from an EMBL/GenBank/DDBJ whole genome shotgun (WGS) entry which is preliminary data.</text>
</comment>
<evidence type="ECO:0000259" key="2">
    <source>
        <dbReference type="Pfam" id="PF08327"/>
    </source>
</evidence>